<comment type="caution">
    <text evidence="9">The sequence shown here is derived from an EMBL/GenBank/DDBJ whole genome shotgun (WGS) entry which is preliminary data.</text>
</comment>
<evidence type="ECO:0000313" key="9">
    <source>
        <dbReference type="EMBL" id="KAI6657389.1"/>
    </source>
</evidence>
<keyword evidence="7 8" id="KW-0472">Membrane</keyword>
<evidence type="ECO:0000256" key="2">
    <source>
        <dbReference type="ARBA" id="ARBA00008744"/>
    </source>
</evidence>
<feature type="transmembrane region" description="Helical" evidence="8">
    <location>
        <begin position="448"/>
        <end position="465"/>
    </location>
</feature>
<keyword evidence="3" id="KW-0328">Glycosyltransferase</keyword>
<accession>A0AAV7K871</accession>
<proteinExistence type="inferred from homology"/>
<gene>
    <name evidence="9" type="ORF">LOD99_137</name>
</gene>
<keyword evidence="6 8" id="KW-1133">Transmembrane helix</keyword>
<comment type="subcellular location">
    <subcellularLocation>
        <location evidence="1">Membrane</location>
        <topology evidence="1">Multi-pass membrane protein</topology>
    </subcellularLocation>
</comment>
<dbReference type="InterPro" id="IPR018732">
    <property type="entry name" value="Dpy-19/Dpy-19-like"/>
</dbReference>
<dbReference type="EMBL" id="JAKMXF010000111">
    <property type="protein sequence ID" value="KAI6657389.1"/>
    <property type="molecule type" value="Genomic_DNA"/>
</dbReference>
<dbReference type="GO" id="GO:0000030">
    <property type="term" value="F:mannosyltransferase activity"/>
    <property type="evidence" value="ECO:0007669"/>
    <property type="project" value="InterPro"/>
</dbReference>
<feature type="transmembrane region" description="Helical" evidence="8">
    <location>
        <begin position="285"/>
        <end position="302"/>
    </location>
</feature>
<name>A0AAV7K871_9METZ</name>
<evidence type="ECO:0000256" key="6">
    <source>
        <dbReference type="ARBA" id="ARBA00022989"/>
    </source>
</evidence>
<evidence type="ECO:0000256" key="4">
    <source>
        <dbReference type="ARBA" id="ARBA00022679"/>
    </source>
</evidence>
<feature type="transmembrane region" description="Helical" evidence="8">
    <location>
        <begin position="308"/>
        <end position="331"/>
    </location>
</feature>
<keyword evidence="10" id="KW-1185">Reference proteome</keyword>
<evidence type="ECO:0000256" key="7">
    <source>
        <dbReference type="ARBA" id="ARBA00023136"/>
    </source>
</evidence>
<reference evidence="9 10" key="1">
    <citation type="journal article" date="2023" name="BMC Biol.">
        <title>The compact genome of the sponge Oopsacas minuta (Hexactinellida) is lacking key metazoan core genes.</title>
        <authorList>
            <person name="Santini S."/>
            <person name="Schenkelaars Q."/>
            <person name="Jourda C."/>
            <person name="Duchesne M."/>
            <person name="Belahbib H."/>
            <person name="Rocher C."/>
            <person name="Selva M."/>
            <person name="Riesgo A."/>
            <person name="Vervoort M."/>
            <person name="Leys S.P."/>
            <person name="Kodjabachian L."/>
            <person name="Le Bivic A."/>
            <person name="Borchiellini C."/>
            <person name="Claverie J.M."/>
            <person name="Renard E."/>
        </authorList>
    </citation>
    <scope>NUCLEOTIDE SEQUENCE [LARGE SCALE GENOMIC DNA]</scope>
    <source>
        <strain evidence="9">SPO-2</strain>
    </source>
</reference>
<evidence type="ECO:0000256" key="3">
    <source>
        <dbReference type="ARBA" id="ARBA00022676"/>
    </source>
</evidence>
<evidence type="ECO:0000256" key="1">
    <source>
        <dbReference type="ARBA" id="ARBA00004141"/>
    </source>
</evidence>
<keyword evidence="4" id="KW-0808">Transferase</keyword>
<feature type="transmembrane region" description="Helical" evidence="8">
    <location>
        <begin position="253"/>
        <end position="278"/>
    </location>
</feature>
<organism evidence="9 10">
    <name type="scientific">Oopsacas minuta</name>
    <dbReference type="NCBI Taxonomy" id="111878"/>
    <lineage>
        <taxon>Eukaryota</taxon>
        <taxon>Metazoa</taxon>
        <taxon>Porifera</taxon>
        <taxon>Hexactinellida</taxon>
        <taxon>Hexasterophora</taxon>
        <taxon>Lyssacinosida</taxon>
        <taxon>Leucopsacidae</taxon>
        <taxon>Oopsacas</taxon>
    </lineage>
</organism>
<dbReference type="Proteomes" id="UP001165289">
    <property type="component" value="Unassembled WGS sequence"/>
</dbReference>
<dbReference type="CDD" id="cd20177">
    <property type="entry name" value="Dpy19"/>
    <property type="match status" value="1"/>
</dbReference>
<dbReference type="PANTHER" id="PTHR31488">
    <property type="entry name" value="DPY-19-LIKE 1, LIKE (H. SAPIENS)"/>
    <property type="match status" value="1"/>
</dbReference>
<feature type="transmembrane region" description="Helical" evidence="8">
    <location>
        <begin position="471"/>
        <end position="492"/>
    </location>
</feature>
<feature type="transmembrane region" description="Helical" evidence="8">
    <location>
        <begin position="398"/>
        <end position="421"/>
    </location>
</feature>
<dbReference type="PANTHER" id="PTHR31488:SF1">
    <property type="entry name" value="C-MANNOSYLTRANSFERASE DPY19L1"/>
    <property type="match status" value="1"/>
</dbReference>
<dbReference type="InterPro" id="IPR047462">
    <property type="entry name" value="Dpy19"/>
</dbReference>
<feature type="transmembrane region" description="Helical" evidence="8">
    <location>
        <begin position="338"/>
        <end position="359"/>
    </location>
</feature>
<evidence type="ECO:0000256" key="8">
    <source>
        <dbReference type="SAM" id="Phobius"/>
    </source>
</evidence>
<evidence type="ECO:0000313" key="10">
    <source>
        <dbReference type="Proteomes" id="UP001165289"/>
    </source>
</evidence>
<dbReference type="AlphaFoldDB" id="A0AAV7K871"/>
<feature type="transmembrane region" description="Helical" evidence="8">
    <location>
        <begin position="499"/>
        <end position="516"/>
    </location>
</feature>
<dbReference type="Pfam" id="PF10034">
    <property type="entry name" value="Dpy19"/>
    <property type="match status" value="1"/>
</dbReference>
<evidence type="ECO:0000256" key="5">
    <source>
        <dbReference type="ARBA" id="ARBA00022692"/>
    </source>
</evidence>
<protein>
    <submittedName>
        <fullName evidence="9">Uncharacterized protein</fullName>
    </submittedName>
</protein>
<keyword evidence="5 8" id="KW-0812">Transmembrane</keyword>
<dbReference type="GO" id="GO:0005637">
    <property type="term" value="C:nuclear inner membrane"/>
    <property type="evidence" value="ECO:0007669"/>
    <property type="project" value="TreeGrafter"/>
</dbReference>
<sequence length="668" mass="76756">MKDRANKKQRNNPNRSRRVTEVEEHYANWKPLSIAVGIGVLYYCYISGLFENDLFFSHLSTLERELAFRTEMGLYYSYYKTVAEAPSLSEGINELLNDNSTEYPSTINTLQRFNLYPEVILGVIFRVIRHSLPRTCYKINRGYNQPVVESCVGVGDIHNFYVTCIFALNGLLGGLLFYVGWSLSGSMWGGSLSIIQFMYNHGESTRIMWTPPLRESFSFPFLFVQILVLVNSLKSTSFTWKHFTAVTLSTTCFMIPWQFAQFALFTQLLSLLAIYLLGYLSHYRYQAIIICQITALAINYVLQFFNSMLFSSLLFPCLLVCLAVTAIHSYLRIITNNLLRWTIQVSIVGTGTLLLKFVVSRLSGIQDDNHIFNILRSKFTDYKDFDTQLYTCAAEFDFIGWVYVGKVCLTLLLPACVFVLFDLTREYLNTFKLNSCVDNRSADQAPRYYIALQTIAFSVLAILIMRLKLFFTPTMCLLVSLLPACPFANTLTRKNRDRLLMVFLLISSLTGGYNIYRQLRVYGEYNNPNMEELILWIRDNTLERAVFAGSMSTMANIKLSTGRPIANHPHYENKDIRERTRLVYHIFARVSPTHVYNTMKGIGIDYIVVEDGFCNKETREGCKLADALALENENFQEEVAFCELVTFSTPPGFKQVFNNQNHRVLQVM</sequence>
<comment type="similarity">
    <text evidence="2">Belongs to the dpy-19 family.</text>
</comment>